<dbReference type="EMBL" id="DS022307">
    <property type="protein sequence ID" value="OAJ42190.1"/>
    <property type="molecule type" value="Genomic_DNA"/>
</dbReference>
<dbReference type="Proteomes" id="UP000077115">
    <property type="component" value="Unassembled WGS sequence"/>
</dbReference>
<dbReference type="OrthoDB" id="2160389at2759"/>
<reference evidence="2 3" key="2">
    <citation type="submission" date="2016-05" db="EMBL/GenBank/DDBJ databases">
        <title>Lineage-specific infection strategies underlie the spectrum of fungal disease in amphibians.</title>
        <authorList>
            <person name="Cuomo C.A."/>
            <person name="Farrer R.A."/>
            <person name="James T."/>
            <person name="Longcore J."/>
            <person name="Birren B."/>
        </authorList>
    </citation>
    <scope>NUCLEOTIDE SEQUENCE [LARGE SCALE GENOMIC DNA]</scope>
    <source>
        <strain evidence="2 3">JEL423</strain>
    </source>
</reference>
<evidence type="ECO:0000313" key="3">
    <source>
        <dbReference type="Proteomes" id="UP000077115"/>
    </source>
</evidence>
<dbReference type="VEuPathDB" id="FungiDB:BDEG_25680"/>
<sequence>MANTSHSEADIHERATTNHKEHVKDSGVRWGLQLHKLSIRDFTDSPALSSINTGVVEIMVLHACDKCIYSKTKWLLAMDMGRNALQHMHPGMQQLLPQEDVQIVLENLSGKDISNVPDYSNIDPTLNDMALATHHQTAVFSRLLLRYNLWEAIADSDYPNVPKQPGDAVDWKMCSFTMLRKRLADHFATQSKPLSLLDINKVAIQPSHHSKSIPSRTSIVRHGQAHRDRSHTSVYLQPDVSEVIPIQQQRDATEVHPYTEPTSALNSPFTPLTHDILQANLSTLSPITSTLSSLEHAQPNKPTAPG</sequence>
<accession>A0A177WRZ9</accession>
<gene>
    <name evidence="2" type="ORF">BDEG_25680</name>
</gene>
<evidence type="ECO:0000313" key="2">
    <source>
        <dbReference type="EMBL" id="OAJ42190.1"/>
    </source>
</evidence>
<feature type="compositionally biased region" description="Basic and acidic residues" evidence="1">
    <location>
        <begin position="7"/>
        <end position="22"/>
    </location>
</feature>
<dbReference type="AlphaFoldDB" id="A0A177WRZ9"/>
<reference evidence="2 3" key="1">
    <citation type="submission" date="2006-10" db="EMBL/GenBank/DDBJ databases">
        <title>The Genome Sequence of Batrachochytrium dendrobatidis JEL423.</title>
        <authorList>
            <consortium name="The Broad Institute Genome Sequencing Platform"/>
            <person name="Birren B."/>
            <person name="Lander E."/>
            <person name="Galagan J."/>
            <person name="Cuomo C."/>
            <person name="Devon K."/>
            <person name="Jaffe D."/>
            <person name="Butler J."/>
            <person name="Alvarez P."/>
            <person name="Gnerre S."/>
            <person name="Grabherr M."/>
            <person name="Kleber M."/>
            <person name="Mauceli E."/>
            <person name="Brockman W."/>
            <person name="Young S."/>
            <person name="LaButti K."/>
            <person name="Sykes S."/>
            <person name="DeCaprio D."/>
            <person name="Crawford M."/>
            <person name="Koehrsen M."/>
            <person name="Engels R."/>
            <person name="Montgomery P."/>
            <person name="Pearson M."/>
            <person name="Howarth C."/>
            <person name="Larson L."/>
            <person name="White J."/>
            <person name="O'Leary S."/>
            <person name="Kodira C."/>
            <person name="Zeng Q."/>
            <person name="Yandava C."/>
            <person name="Alvarado L."/>
            <person name="Longcore J."/>
            <person name="James T."/>
        </authorList>
    </citation>
    <scope>NUCLEOTIDE SEQUENCE [LARGE SCALE GENOMIC DNA]</scope>
    <source>
        <strain evidence="2 3">JEL423</strain>
    </source>
</reference>
<organism evidence="2 3">
    <name type="scientific">Batrachochytrium dendrobatidis (strain JEL423)</name>
    <dbReference type="NCBI Taxonomy" id="403673"/>
    <lineage>
        <taxon>Eukaryota</taxon>
        <taxon>Fungi</taxon>
        <taxon>Fungi incertae sedis</taxon>
        <taxon>Chytridiomycota</taxon>
        <taxon>Chytridiomycota incertae sedis</taxon>
        <taxon>Chytridiomycetes</taxon>
        <taxon>Rhizophydiales</taxon>
        <taxon>Rhizophydiales incertae sedis</taxon>
        <taxon>Batrachochytrium</taxon>
    </lineage>
</organism>
<name>A0A177WRZ9_BATDL</name>
<protein>
    <submittedName>
        <fullName evidence="2">Uncharacterized protein</fullName>
    </submittedName>
</protein>
<evidence type="ECO:0000256" key="1">
    <source>
        <dbReference type="SAM" id="MobiDB-lite"/>
    </source>
</evidence>
<proteinExistence type="predicted"/>
<feature type="region of interest" description="Disordered" evidence="1">
    <location>
        <begin position="1"/>
        <end position="22"/>
    </location>
</feature>